<evidence type="ECO:0000313" key="1">
    <source>
        <dbReference type="EMBL" id="MFC7436069.1"/>
    </source>
</evidence>
<organism evidence="1 2">
    <name type="scientific">Hydrogenophaga bisanensis</name>
    <dbReference type="NCBI Taxonomy" id="439611"/>
    <lineage>
        <taxon>Bacteria</taxon>
        <taxon>Pseudomonadati</taxon>
        <taxon>Pseudomonadota</taxon>
        <taxon>Betaproteobacteria</taxon>
        <taxon>Burkholderiales</taxon>
        <taxon>Comamonadaceae</taxon>
        <taxon>Hydrogenophaga</taxon>
    </lineage>
</organism>
<comment type="caution">
    <text evidence="1">The sequence shown here is derived from an EMBL/GenBank/DDBJ whole genome shotgun (WGS) entry which is preliminary data.</text>
</comment>
<name>A0ABW2RDD9_9BURK</name>
<sequence>MSSLASHFGTASMRVVQDAKHAEGRIMSVEVQTRTGPEAYVYATSESICNRIRTAALAATKDIKASQSKSAQFFQLEPADLAKVRLKDPAVFCAGDMCTTKHDDFIRFQGERICLADISFSSNPATPSAGCTVTAVQAQRVMATLRNSIGAPAMAEKSIPPTRSTHYVWNDGPLKVEFMHIWGSSIQGIPLNNWSISVSRR</sequence>
<dbReference type="EMBL" id="JBHTBX010000013">
    <property type="protein sequence ID" value="MFC7436069.1"/>
    <property type="molecule type" value="Genomic_DNA"/>
</dbReference>
<accession>A0ABW2RDD9</accession>
<evidence type="ECO:0000313" key="2">
    <source>
        <dbReference type="Proteomes" id="UP001596495"/>
    </source>
</evidence>
<dbReference type="RefSeq" id="WP_382259442.1">
    <property type="nucleotide sequence ID" value="NZ_JBHTBX010000013.1"/>
</dbReference>
<protein>
    <submittedName>
        <fullName evidence="1">Uncharacterized protein</fullName>
    </submittedName>
</protein>
<gene>
    <name evidence="1" type="ORF">ACFQNJ_16255</name>
</gene>
<dbReference type="Proteomes" id="UP001596495">
    <property type="component" value="Unassembled WGS sequence"/>
</dbReference>
<keyword evidence="2" id="KW-1185">Reference proteome</keyword>
<reference evidence="2" key="1">
    <citation type="journal article" date="2019" name="Int. J. Syst. Evol. Microbiol.">
        <title>The Global Catalogue of Microorganisms (GCM) 10K type strain sequencing project: providing services to taxonomists for standard genome sequencing and annotation.</title>
        <authorList>
            <consortium name="The Broad Institute Genomics Platform"/>
            <consortium name="The Broad Institute Genome Sequencing Center for Infectious Disease"/>
            <person name="Wu L."/>
            <person name="Ma J."/>
        </authorList>
    </citation>
    <scope>NUCLEOTIDE SEQUENCE [LARGE SCALE GENOMIC DNA]</scope>
    <source>
        <strain evidence="2">CCUG 54518</strain>
    </source>
</reference>
<proteinExistence type="predicted"/>